<sequence length="50" mass="5526">MFFLIGVGLSGSLYIIDLIVADIIDEDEVVTGIRREAGYYGVNALIMRFS</sequence>
<feature type="non-terminal residue" evidence="1">
    <location>
        <position position="50"/>
    </location>
</feature>
<accession>X1EPL5</accession>
<protein>
    <submittedName>
        <fullName evidence="1">Uncharacterized protein</fullName>
    </submittedName>
</protein>
<evidence type="ECO:0000313" key="1">
    <source>
        <dbReference type="EMBL" id="GAH22290.1"/>
    </source>
</evidence>
<comment type="caution">
    <text evidence="1">The sequence shown here is derived from an EMBL/GenBank/DDBJ whole genome shotgun (WGS) entry which is preliminary data.</text>
</comment>
<dbReference type="EMBL" id="BART01040993">
    <property type="protein sequence ID" value="GAH22290.1"/>
    <property type="molecule type" value="Genomic_DNA"/>
</dbReference>
<organism evidence="1">
    <name type="scientific">marine sediment metagenome</name>
    <dbReference type="NCBI Taxonomy" id="412755"/>
    <lineage>
        <taxon>unclassified sequences</taxon>
        <taxon>metagenomes</taxon>
        <taxon>ecological metagenomes</taxon>
    </lineage>
</organism>
<proteinExistence type="predicted"/>
<reference evidence="1" key="1">
    <citation type="journal article" date="2014" name="Front. Microbiol.">
        <title>High frequency of phylogenetically diverse reductive dehalogenase-homologous genes in deep subseafloor sedimentary metagenomes.</title>
        <authorList>
            <person name="Kawai M."/>
            <person name="Futagami T."/>
            <person name="Toyoda A."/>
            <person name="Takaki Y."/>
            <person name="Nishi S."/>
            <person name="Hori S."/>
            <person name="Arai W."/>
            <person name="Tsubouchi T."/>
            <person name="Morono Y."/>
            <person name="Uchiyama I."/>
            <person name="Ito T."/>
            <person name="Fujiyama A."/>
            <person name="Inagaki F."/>
            <person name="Takami H."/>
        </authorList>
    </citation>
    <scope>NUCLEOTIDE SEQUENCE</scope>
    <source>
        <strain evidence="1">Expedition CK06-06</strain>
    </source>
</reference>
<gene>
    <name evidence="1" type="ORF">S01H4_66300</name>
</gene>
<dbReference type="AlphaFoldDB" id="X1EPL5"/>
<name>X1EPL5_9ZZZZ</name>